<comment type="caution">
    <text evidence="3">The sequence shown here is derived from an EMBL/GenBank/DDBJ whole genome shotgun (WGS) entry which is preliminary data.</text>
</comment>
<keyword evidence="2" id="KW-1133">Transmembrane helix</keyword>
<sequence>MSYNDPNDPARRTSTDPLHPATASSTVVDRREGGGMSWFIVGALIIAAGVLAFLYFGNDTNTASNTAPTTTEGAADTGRAATDTAPAETAPAPAAPATPAAPAPAAPAAPANGAQ</sequence>
<gene>
    <name evidence="3" type="ORF">SCD90_14905</name>
</gene>
<evidence type="ECO:0000256" key="1">
    <source>
        <dbReference type="SAM" id="MobiDB-lite"/>
    </source>
</evidence>
<proteinExistence type="predicted"/>
<name>A0ABU4RUR1_9HYPH</name>
<keyword evidence="4" id="KW-1185">Reference proteome</keyword>
<dbReference type="Proteomes" id="UP001274321">
    <property type="component" value="Unassembled WGS sequence"/>
</dbReference>
<protein>
    <submittedName>
        <fullName evidence="3">Uncharacterized protein</fullName>
    </submittedName>
</protein>
<evidence type="ECO:0000313" key="4">
    <source>
        <dbReference type="Proteomes" id="UP001274321"/>
    </source>
</evidence>
<evidence type="ECO:0000256" key="2">
    <source>
        <dbReference type="SAM" id="Phobius"/>
    </source>
</evidence>
<feature type="transmembrane region" description="Helical" evidence="2">
    <location>
        <begin position="36"/>
        <end position="56"/>
    </location>
</feature>
<dbReference type="RefSeq" id="WP_319845486.1">
    <property type="nucleotide sequence ID" value="NZ_JAXAFJ010000011.1"/>
</dbReference>
<accession>A0ABU4RUR1</accession>
<keyword evidence="2" id="KW-0472">Membrane</keyword>
<evidence type="ECO:0000313" key="3">
    <source>
        <dbReference type="EMBL" id="MDX6807360.1"/>
    </source>
</evidence>
<feature type="region of interest" description="Disordered" evidence="1">
    <location>
        <begin position="1"/>
        <end position="30"/>
    </location>
</feature>
<reference evidence="3 4" key="1">
    <citation type="submission" date="2023-11" db="EMBL/GenBank/DDBJ databases">
        <authorList>
            <person name="Bao R."/>
        </authorList>
    </citation>
    <scope>NUCLEOTIDE SEQUENCE [LARGE SCALE GENOMIC DNA]</scope>
    <source>
        <strain evidence="3 4">PJ23</strain>
    </source>
</reference>
<feature type="region of interest" description="Disordered" evidence="1">
    <location>
        <begin position="61"/>
        <end position="115"/>
    </location>
</feature>
<organism evidence="3 4">
    <name type="scientific">Terrihabitans rhizophilus</name>
    <dbReference type="NCBI Taxonomy" id="3092662"/>
    <lineage>
        <taxon>Bacteria</taxon>
        <taxon>Pseudomonadati</taxon>
        <taxon>Pseudomonadota</taxon>
        <taxon>Alphaproteobacteria</taxon>
        <taxon>Hyphomicrobiales</taxon>
        <taxon>Terrihabitans</taxon>
    </lineage>
</organism>
<feature type="compositionally biased region" description="Low complexity" evidence="1">
    <location>
        <begin position="61"/>
        <end position="92"/>
    </location>
</feature>
<dbReference type="EMBL" id="JAXAFJ010000011">
    <property type="protein sequence ID" value="MDX6807360.1"/>
    <property type="molecule type" value="Genomic_DNA"/>
</dbReference>
<feature type="compositionally biased region" description="Pro residues" evidence="1">
    <location>
        <begin position="93"/>
        <end position="107"/>
    </location>
</feature>
<keyword evidence="2" id="KW-0812">Transmembrane</keyword>